<dbReference type="PANTHER" id="PTHR30535">
    <property type="entry name" value="VITAMIN B12-BINDING PROTEIN"/>
    <property type="match status" value="1"/>
</dbReference>
<dbReference type="OrthoDB" id="9775594at2"/>
<accession>A0A1T4TMZ4</accession>
<dbReference type="EMBL" id="FUWP01000012">
    <property type="protein sequence ID" value="SKA41691.1"/>
    <property type="molecule type" value="Genomic_DNA"/>
</dbReference>
<evidence type="ECO:0000259" key="1">
    <source>
        <dbReference type="PROSITE" id="PS50983"/>
    </source>
</evidence>
<dbReference type="Gene3D" id="1.20.58.2180">
    <property type="match status" value="1"/>
</dbReference>
<feature type="domain" description="Fe/B12 periplasmic-binding" evidence="1">
    <location>
        <begin position="43"/>
        <end position="301"/>
    </location>
</feature>
<proteinExistence type="predicted"/>
<reference evidence="2 3" key="1">
    <citation type="submission" date="2017-02" db="EMBL/GenBank/DDBJ databases">
        <authorList>
            <person name="Peterson S.W."/>
        </authorList>
    </citation>
    <scope>NUCLEOTIDE SEQUENCE [LARGE SCALE GENOMIC DNA]</scope>
    <source>
        <strain evidence="2 3">CECT 9189</strain>
    </source>
</reference>
<protein>
    <submittedName>
        <fullName evidence="2">Corrinoid ABC transporter substrate-binding protein</fullName>
    </submittedName>
</protein>
<dbReference type="Gene3D" id="3.40.50.1980">
    <property type="entry name" value="Nitrogenase molybdenum iron protein domain"/>
    <property type="match status" value="2"/>
</dbReference>
<name>A0A1T4TMZ4_9GAMM</name>
<gene>
    <name evidence="2" type="ORF">CZ814_02296</name>
</gene>
<dbReference type="Pfam" id="PF01497">
    <property type="entry name" value="Peripla_BP_2"/>
    <property type="match status" value="1"/>
</dbReference>
<dbReference type="SUPFAM" id="SSF53807">
    <property type="entry name" value="Helical backbone' metal receptor"/>
    <property type="match status" value="1"/>
</dbReference>
<evidence type="ECO:0000313" key="2">
    <source>
        <dbReference type="EMBL" id="SKA41691.1"/>
    </source>
</evidence>
<dbReference type="PANTHER" id="PTHR30535:SF34">
    <property type="entry name" value="MOLYBDATE-BINDING PROTEIN MOLA"/>
    <property type="match status" value="1"/>
</dbReference>
<dbReference type="AlphaFoldDB" id="A0A1T4TMZ4"/>
<sequence length="342" mass="37795">MKTLLQWINIILILTLSPRLFAADRIITDDAGKKIILSAPITRIADGWFAHASLMMTLGAGNKIMATVNHPSSQPWMFKIQPSLNKALLINGRQFNAEALVTHQTELAFVVKGDPQIASLQRVGIPVIQVYFSTLSGLQQTLQLTAHVLGDKSSLQKATQYNQYLNQQLHRIGKKIVKLTTDQRPTVVHISSLNPLKVDGKNTLINDWINIAGGRNVAAINGNMQPISAEQLLAWQPDIIILAANAGSLLTCPNASLLAQLNAITTGNILRNPSGVFPWDRYGTESALQIQWAAKQFHPQLFATDNLVTITQAFYHQFFNYDLSEQQTKLILQGLPPLVNIQ</sequence>
<dbReference type="InterPro" id="IPR002491">
    <property type="entry name" value="ABC_transptr_periplasmic_BD"/>
</dbReference>
<organism evidence="2 3">
    <name type="scientific">Photobacterium toruni</name>
    <dbReference type="NCBI Taxonomy" id="1935446"/>
    <lineage>
        <taxon>Bacteria</taxon>
        <taxon>Pseudomonadati</taxon>
        <taxon>Pseudomonadota</taxon>
        <taxon>Gammaproteobacteria</taxon>
        <taxon>Vibrionales</taxon>
        <taxon>Vibrionaceae</taxon>
        <taxon>Photobacterium</taxon>
    </lineage>
</organism>
<dbReference type="RefSeq" id="WP_080175083.1">
    <property type="nucleotide sequence ID" value="NZ_AP024854.1"/>
</dbReference>
<dbReference type="InterPro" id="IPR050902">
    <property type="entry name" value="ABC_Transporter_SBP"/>
</dbReference>
<dbReference type="PROSITE" id="PS50983">
    <property type="entry name" value="FE_B12_PBP"/>
    <property type="match status" value="1"/>
</dbReference>
<evidence type="ECO:0000313" key="3">
    <source>
        <dbReference type="Proteomes" id="UP000191116"/>
    </source>
</evidence>
<dbReference type="Proteomes" id="UP000191116">
    <property type="component" value="Unassembled WGS sequence"/>
</dbReference>